<dbReference type="GO" id="GO:0005829">
    <property type="term" value="C:cytosol"/>
    <property type="evidence" value="ECO:0007669"/>
    <property type="project" value="TreeGrafter"/>
</dbReference>
<dbReference type="GO" id="GO:0008930">
    <property type="term" value="F:methylthioadenosine nucleosidase activity"/>
    <property type="evidence" value="ECO:0007669"/>
    <property type="project" value="TreeGrafter"/>
</dbReference>
<dbReference type="InterPro" id="IPR035994">
    <property type="entry name" value="Nucleoside_phosphorylase_sf"/>
</dbReference>
<dbReference type="Gene3D" id="1.10.533.10">
    <property type="entry name" value="Death Domain, Fas"/>
    <property type="match status" value="1"/>
</dbReference>
<feature type="region of interest" description="Disordered" evidence="1">
    <location>
        <begin position="1"/>
        <end position="24"/>
    </location>
</feature>
<dbReference type="OrthoDB" id="1577640at2759"/>
<dbReference type="STRING" id="50429.A0A2B4RJ75"/>
<dbReference type="EMBL" id="LSMT01000513">
    <property type="protein sequence ID" value="PFX16863.1"/>
    <property type="molecule type" value="Genomic_DNA"/>
</dbReference>
<dbReference type="SUPFAM" id="SSF47986">
    <property type="entry name" value="DEATH domain"/>
    <property type="match status" value="1"/>
</dbReference>
<evidence type="ECO:0008006" key="6">
    <source>
        <dbReference type="Google" id="ProtNLM"/>
    </source>
</evidence>
<keyword evidence="5" id="KW-1185">Reference proteome</keyword>
<dbReference type="AlphaFoldDB" id="A0A2B4RJ75"/>
<dbReference type="InterPro" id="IPR000845">
    <property type="entry name" value="Nucleoside_phosphorylase_d"/>
</dbReference>
<evidence type="ECO:0000259" key="3">
    <source>
        <dbReference type="Pfam" id="PF01048"/>
    </source>
</evidence>
<dbReference type="Gene3D" id="3.40.50.1580">
    <property type="entry name" value="Nucleoside phosphorylase domain"/>
    <property type="match status" value="1"/>
</dbReference>
<name>A0A2B4RJ75_STYPI</name>
<feature type="domain" description="Death" evidence="2">
    <location>
        <begin position="355"/>
        <end position="424"/>
    </location>
</feature>
<evidence type="ECO:0000256" key="1">
    <source>
        <dbReference type="SAM" id="MobiDB-lite"/>
    </source>
</evidence>
<feature type="compositionally biased region" description="Acidic residues" evidence="1">
    <location>
        <begin position="305"/>
        <end position="314"/>
    </location>
</feature>
<sequence length="444" mass="49564">MADTNTNGNRNPTTSNQVNPPKLDPELKVLKDEDLPTETKLWKDTKKDILPVDFLLLTVRDFEFLGCLTFLKDLEKSYQKNLGYVHFGAVGNGEKKMKVAVMKSQMGASGVGAAVITVRNAVPILRPRAVFYVGICASLKKEKLKLGDVVVCRKLATYSSIKRTEKGIENRNVVVPISKNLLNFIKNITDGWKPPLENPASQDVKVCKEGVFLSGPEVVDSKKRRDELIRRTSVATAIECEGEGLFAAAYDLDIEWCVIKGVSDYADGKKSETDSWRQFASIMAASLVTHAVKDVNVFESWPHFEDEDDSDDEDSSPRKRRRSSSRSSSSDSKRNKGTAVWTLFRFKTGAPYFDELDALSRKLSKKWENLSERLGFDPSGEIDAFKKHKGLANKAYGMLRARKQRKGKDATYTELYNALSSFGGIDVNFKQKSFVAIGVQGMTL</sequence>
<dbReference type="GO" id="GO:0007165">
    <property type="term" value="P:signal transduction"/>
    <property type="evidence" value="ECO:0007669"/>
    <property type="project" value="InterPro"/>
</dbReference>
<reference evidence="5" key="1">
    <citation type="journal article" date="2017" name="bioRxiv">
        <title>Comparative analysis of the genomes of Stylophora pistillata and Acropora digitifera provides evidence for extensive differences between species of corals.</title>
        <authorList>
            <person name="Voolstra C.R."/>
            <person name="Li Y."/>
            <person name="Liew Y.J."/>
            <person name="Baumgarten S."/>
            <person name="Zoccola D."/>
            <person name="Flot J.-F."/>
            <person name="Tambutte S."/>
            <person name="Allemand D."/>
            <person name="Aranda M."/>
        </authorList>
    </citation>
    <scope>NUCLEOTIDE SEQUENCE [LARGE SCALE GENOMIC DNA]</scope>
</reference>
<dbReference type="Pfam" id="PF01048">
    <property type="entry name" value="PNP_UDP_1"/>
    <property type="match status" value="1"/>
</dbReference>
<feature type="compositionally biased region" description="Polar residues" evidence="1">
    <location>
        <begin position="1"/>
        <end position="19"/>
    </location>
</feature>
<dbReference type="Proteomes" id="UP000225706">
    <property type="component" value="Unassembled WGS sequence"/>
</dbReference>
<dbReference type="CDD" id="cd01670">
    <property type="entry name" value="Death"/>
    <property type="match status" value="1"/>
</dbReference>
<dbReference type="InterPro" id="IPR011029">
    <property type="entry name" value="DEATH-like_dom_sf"/>
</dbReference>
<dbReference type="PANTHER" id="PTHR46832">
    <property type="entry name" value="5'-METHYLTHIOADENOSINE/S-ADENOSYLHOMOCYSTEINE NUCLEOSIDASE"/>
    <property type="match status" value="1"/>
</dbReference>
<protein>
    <recommendedName>
        <fullName evidence="6">Nucleoside phosphorylase domain-containing protein</fullName>
    </recommendedName>
</protein>
<feature type="domain" description="Nucleoside phosphorylase" evidence="3">
    <location>
        <begin position="83"/>
        <end position="282"/>
    </location>
</feature>
<gene>
    <name evidence="4" type="ORF">AWC38_SpisGene18835</name>
</gene>
<dbReference type="PANTHER" id="PTHR46832:SF1">
    <property type="entry name" value="5'-METHYLTHIOADENOSINE_S-ADENOSYLHOMOCYSTEINE NUCLEOSIDASE"/>
    <property type="match status" value="1"/>
</dbReference>
<dbReference type="SUPFAM" id="SSF53167">
    <property type="entry name" value="Purine and uridine phosphorylases"/>
    <property type="match status" value="1"/>
</dbReference>
<dbReference type="GO" id="GO:0019284">
    <property type="term" value="P:L-methionine salvage from S-adenosylmethionine"/>
    <property type="evidence" value="ECO:0007669"/>
    <property type="project" value="TreeGrafter"/>
</dbReference>
<accession>A0A2B4RJ75</accession>
<evidence type="ECO:0000259" key="2">
    <source>
        <dbReference type="Pfam" id="PF00531"/>
    </source>
</evidence>
<dbReference type="GO" id="GO:0009116">
    <property type="term" value="P:nucleoside metabolic process"/>
    <property type="evidence" value="ECO:0007669"/>
    <property type="project" value="InterPro"/>
</dbReference>
<evidence type="ECO:0000313" key="5">
    <source>
        <dbReference type="Proteomes" id="UP000225706"/>
    </source>
</evidence>
<comment type="caution">
    <text evidence="4">The sequence shown here is derived from an EMBL/GenBank/DDBJ whole genome shotgun (WGS) entry which is preliminary data.</text>
</comment>
<dbReference type="InterPro" id="IPR000488">
    <property type="entry name" value="Death_dom"/>
</dbReference>
<dbReference type="Pfam" id="PF00531">
    <property type="entry name" value="Death"/>
    <property type="match status" value="1"/>
</dbReference>
<proteinExistence type="predicted"/>
<evidence type="ECO:0000313" key="4">
    <source>
        <dbReference type="EMBL" id="PFX16863.1"/>
    </source>
</evidence>
<feature type="region of interest" description="Disordered" evidence="1">
    <location>
        <begin position="304"/>
        <end position="334"/>
    </location>
</feature>
<dbReference type="GO" id="GO:0008782">
    <property type="term" value="F:adenosylhomocysteine nucleosidase activity"/>
    <property type="evidence" value="ECO:0007669"/>
    <property type="project" value="TreeGrafter"/>
</dbReference>
<organism evidence="4 5">
    <name type="scientific">Stylophora pistillata</name>
    <name type="common">Smooth cauliflower coral</name>
    <dbReference type="NCBI Taxonomy" id="50429"/>
    <lineage>
        <taxon>Eukaryota</taxon>
        <taxon>Metazoa</taxon>
        <taxon>Cnidaria</taxon>
        <taxon>Anthozoa</taxon>
        <taxon>Hexacorallia</taxon>
        <taxon>Scleractinia</taxon>
        <taxon>Astrocoeniina</taxon>
        <taxon>Pocilloporidae</taxon>
        <taxon>Stylophora</taxon>
    </lineage>
</organism>